<evidence type="ECO:0000313" key="2">
    <source>
        <dbReference type="Proteomes" id="UP001189429"/>
    </source>
</evidence>
<accession>A0ABN9PDW0</accession>
<proteinExistence type="predicted"/>
<protein>
    <submittedName>
        <fullName evidence="1">Uncharacterized protein</fullName>
    </submittedName>
</protein>
<dbReference type="Proteomes" id="UP001189429">
    <property type="component" value="Unassembled WGS sequence"/>
</dbReference>
<gene>
    <name evidence="1" type="ORF">PCOR1329_LOCUS1792</name>
</gene>
<organism evidence="1 2">
    <name type="scientific">Prorocentrum cordatum</name>
    <dbReference type="NCBI Taxonomy" id="2364126"/>
    <lineage>
        <taxon>Eukaryota</taxon>
        <taxon>Sar</taxon>
        <taxon>Alveolata</taxon>
        <taxon>Dinophyceae</taxon>
        <taxon>Prorocentrales</taxon>
        <taxon>Prorocentraceae</taxon>
        <taxon>Prorocentrum</taxon>
    </lineage>
</organism>
<keyword evidence="2" id="KW-1185">Reference proteome</keyword>
<reference evidence="1" key="1">
    <citation type="submission" date="2023-10" db="EMBL/GenBank/DDBJ databases">
        <authorList>
            <person name="Chen Y."/>
            <person name="Shah S."/>
            <person name="Dougan E. K."/>
            <person name="Thang M."/>
            <person name="Chan C."/>
        </authorList>
    </citation>
    <scope>NUCLEOTIDE SEQUENCE [LARGE SCALE GENOMIC DNA]</scope>
</reference>
<feature type="non-terminal residue" evidence="1">
    <location>
        <position position="439"/>
    </location>
</feature>
<sequence>MRASPGSCPAICPDLSEVLAELHEQRRERERRAAGRAEALRSGVPWHVELVTAILGSLAFYARAVLLLCGGEPNLWHEASILRKSSETCYRRIHGEDPPVNNWLWWILTVDGDVCPQDLSVPGDLQFTHVKKGDADAMMVVTPGGALQCYSAAADSIDERHYNWAHQLNSSGDRSVHEHFYIMKVLELAAGVDQLNIPALVSLEALGRRAMLIEQAHLNSPGSPDYTGADDFMGWGPGRGRALVAPTLVKHVAEKARDKASVYKELRKHNEELRLRRPPKGRRRLTDEVSESIWALNWLVGSSTANAKFSSLGQRATVDHLYETINSFRPPPQAVSDEEAMRALLGSRAPYGGDDDLTVVPYDRALAIPGDGRVPVPLAEVLPLDAAKLIVDFDTHLIKDDSQWGAEVERGLEHIGSYMDPRLRFSRSSYLNFIGVLFR</sequence>
<dbReference type="EMBL" id="CAUYUJ010000444">
    <property type="protein sequence ID" value="CAK0790534.1"/>
    <property type="molecule type" value="Genomic_DNA"/>
</dbReference>
<name>A0ABN9PDW0_9DINO</name>
<evidence type="ECO:0000313" key="1">
    <source>
        <dbReference type="EMBL" id="CAK0790534.1"/>
    </source>
</evidence>
<comment type="caution">
    <text evidence="1">The sequence shown here is derived from an EMBL/GenBank/DDBJ whole genome shotgun (WGS) entry which is preliminary data.</text>
</comment>